<dbReference type="InterPro" id="IPR015018">
    <property type="entry name" value="DUF1905"/>
</dbReference>
<evidence type="ECO:0000313" key="1">
    <source>
        <dbReference type="EMBL" id="SFQ34234.1"/>
    </source>
</evidence>
<dbReference type="EMBL" id="FOXH01000015">
    <property type="protein sequence ID" value="SFQ34234.1"/>
    <property type="molecule type" value="Genomic_DNA"/>
</dbReference>
<dbReference type="Pfam" id="PF08922">
    <property type="entry name" value="DUF1905"/>
    <property type="match status" value="1"/>
</dbReference>
<keyword evidence="2" id="KW-1185">Reference proteome</keyword>
<proteinExistence type="predicted"/>
<organism evidence="1 2">
    <name type="scientific">Pseudarcicella hirudinis</name>
    <dbReference type="NCBI Taxonomy" id="1079859"/>
    <lineage>
        <taxon>Bacteria</taxon>
        <taxon>Pseudomonadati</taxon>
        <taxon>Bacteroidota</taxon>
        <taxon>Cytophagia</taxon>
        <taxon>Cytophagales</taxon>
        <taxon>Flectobacillaceae</taxon>
        <taxon>Pseudarcicella</taxon>
    </lineage>
</organism>
<dbReference type="Gene3D" id="2.40.30.100">
    <property type="entry name" value="AF2212/PG0164-like"/>
    <property type="match status" value="1"/>
</dbReference>
<dbReference type="STRING" id="1079859.SAMN04515674_115116"/>
<reference evidence="1 2" key="1">
    <citation type="submission" date="2016-10" db="EMBL/GenBank/DDBJ databases">
        <authorList>
            <person name="de Groot N.N."/>
        </authorList>
    </citation>
    <scope>NUCLEOTIDE SEQUENCE [LARGE SCALE GENOMIC DNA]</scope>
    <source>
        <strain evidence="2">E92,LMG 26720,CCM 7988</strain>
    </source>
</reference>
<dbReference type="Proteomes" id="UP000199306">
    <property type="component" value="Unassembled WGS sequence"/>
</dbReference>
<accession>A0A1I5XQK7</accession>
<dbReference type="SUPFAM" id="SSF141694">
    <property type="entry name" value="AF2212/PG0164-like"/>
    <property type="match status" value="1"/>
</dbReference>
<sequence length="174" mass="19860">MTSFTTILLRFGENGEKTGWTYIHIPVDIANEIKPDTRVSFRVKGTIDNFPIRQVALLPVGEGDFIIPMNANIRKGIGGKKAGASVKVSFELDESEFEFSEDFLSCLEDEPKALENFKKQPPSHQKYFSKWIEDAKTIETKTKRISQSVEGLLMGMNFGEMVRYFKARKDELER</sequence>
<protein>
    <submittedName>
        <fullName evidence="1">Bacteriocin-protection, YdeI or OmpD-Associated</fullName>
    </submittedName>
</protein>
<dbReference type="OrthoDB" id="9800461at2"/>
<evidence type="ECO:0000313" key="2">
    <source>
        <dbReference type="Proteomes" id="UP000199306"/>
    </source>
</evidence>
<dbReference type="RefSeq" id="WP_092019130.1">
    <property type="nucleotide sequence ID" value="NZ_FOXH01000015.1"/>
</dbReference>
<dbReference type="AlphaFoldDB" id="A0A1I5XQK7"/>
<gene>
    <name evidence="1" type="ORF">SAMN04515674_115116</name>
</gene>
<dbReference type="Pfam" id="PF13376">
    <property type="entry name" value="OmdA"/>
    <property type="match status" value="1"/>
</dbReference>
<name>A0A1I5XQK7_9BACT</name>
<dbReference type="InterPro" id="IPR037079">
    <property type="entry name" value="AF2212/PG0164-like_sf"/>
</dbReference>